<dbReference type="Pfam" id="PF02602">
    <property type="entry name" value="HEM4"/>
    <property type="match status" value="1"/>
</dbReference>
<sequence>MGKPLTGKKILITRSEHQAEDFARKLEEAEAVPIIVPLLRLQKREAQSSKQILSKLHEFTWVFFTSANGVKFFFEQLRDCGLNGEQLDKNRVAAVGRKTRQALHKHGLSVDFIPEKYSGKRMAIEFMKKYPDPGPVLLVCGGLARQDIPQQLERQQVYFQKAVVYDTLINTVARDNLLSFIREGKLDVYTFTSPSTVKAFMNLTSDEPELQEKVVSEALTVCIGPTTKEAAVKQGFTNILVPQDYTLDGMIEQLARYFDTERD</sequence>
<comment type="function">
    <text evidence="6 9">Catalyzes cyclization of the linear tetrapyrrole, hydroxymethylbilane, to the macrocyclic uroporphyrinogen III.</text>
</comment>
<dbReference type="RefSeq" id="WP_074600862.1">
    <property type="nucleotide sequence ID" value="NZ_FNHF01000007.1"/>
</dbReference>
<evidence type="ECO:0000256" key="7">
    <source>
        <dbReference type="ARBA" id="ARBA00040167"/>
    </source>
</evidence>
<evidence type="ECO:0000256" key="2">
    <source>
        <dbReference type="ARBA" id="ARBA00008133"/>
    </source>
</evidence>
<evidence type="ECO:0000256" key="6">
    <source>
        <dbReference type="ARBA" id="ARBA00037589"/>
    </source>
</evidence>
<dbReference type="SUPFAM" id="SSF69618">
    <property type="entry name" value="HemD-like"/>
    <property type="match status" value="1"/>
</dbReference>
<dbReference type="UniPathway" id="UPA00251">
    <property type="reaction ID" value="UER00320"/>
</dbReference>
<evidence type="ECO:0000256" key="5">
    <source>
        <dbReference type="ARBA" id="ARBA00023244"/>
    </source>
</evidence>
<evidence type="ECO:0000256" key="9">
    <source>
        <dbReference type="RuleBase" id="RU366031"/>
    </source>
</evidence>
<evidence type="ECO:0000313" key="11">
    <source>
        <dbReference type="EMBL" id="SDM97788.1"/>
    </source>
</evidence>
<evidence type="ECO:0000259" key="10">
    <source>
        <dbReference type="Pfam" id="PF02602"/>
    </source>
</evidence>
<dbReference type="EC" id="4.2.1.75" evidence="3 9"/>
<dbReference type="PANTHER" id="PTHR38042">
    <property type="entry name" value="UROPORPHYRINOGEN-III SYNTHASE, CHLOROPLASTIC"/>
    <property type="match status" value="1"/>
</dbReference>
<evidence type="ECO:0000256" key="8">
    <source>
        <dbReference type="ARBA" id="ARBA00048617"/>
    </source>
</evidence>
<dbReference type="InterPro" id="IPR036108">
    <property type="entry name" value="4pyrrol_syn_uPrphyn_synt_sf"/>
</dbReference>
<dbReference type="GO" id="GO:0006780">
    <property type="term" value="P:uroporphyrinogen III biosynthetic process"/>
    <property type="evidence" value="ECO:0007669"/>
    <property type="project" value="UniProtKB-UniRule"/>
</dbReference>
<dbReference type="Gene3D" id="3.40.50.10090">
    <property type="match status" value="2"/>
</dbReference>
<dbReference type="InterPro" id="IPR003754">
    <property type="entry name" value="4pyrrol_synth_uPrphyn_synth"/>
</dbReference>
<comment type="catalytic activity">
    <reaction evidence="8 9">
        <text>hydroxymethylbilane = uroporphyrinogen III + H2O</text>
        <dbReference type="Rhea" id="RHEA:18965"/>
        <dbReference type="ChEBI" id="CHEBI:15377"/>
        <dbReference type="ChEBI" id="CHEBI:57308"/>
        <dbReference type="ChEBI" id="CHEBI:57845"/>
        <dbReference type="EC" id="4.2.1.75"/>
    </reaction>
</comment>
<dbReference type="AlphaFoldDB" id="A0A1G9XM03"/>
<organism evidence="11 12">
    <name type="scientific">Sediminibacillus halophilus</name>
    <dbReference type="NCBI Taxonomy" id="482461"/>
    <lineage>
        <taxon>Bacteria</taxon>
        <taxon>Bacillati</taxon>
        <taxon>Bacillota</taxon>
        <taxon>Bacilli</taxon>
        <taxon>Bacillales</taxon>
        <taxon>Bacillaceae</taxon>
        <taxon>Sediminibacillus</taxon>
    </lineage>
</organism>
<dbReference type="GO" id="GO:0006782">
    <property type="term" value="P:protoporphyrinogen IX biosynthetic process"/>
    <property type="evidence" value="ECO:0007669"/>
    <property type="project" value="UniProtKB-UniRule"/>
</dbReference>
<dbReference type="Proteomes" id="UP000182347">
    <property type="component" value="Unassembled WGS sequence"/>
</dbReference>
<comment type="pathway">
    <text evidence="1 9">Porphyrin-containing compound metabolism; protoporphyrin-IX biosynthesis; coproporphyrinogen-III from 5-aminolevulinate: step 3/4.</text>
</comment>
<keyword evidence="5 9" id="KW-0627">Porphyrin biosynthesis</keyword>
<gene>
    <name evidence="11" type="ORF">SAMN05216244_3881</name>
</gene>
<keyword evidence="12" id="KW-1185">Reference proteome</keyword>
<dbReference type="CDD" id="cd06578">
    <property type="entry name" value="HemD"/>
    <property type="match status" value="1"/>
</dbReference>
<dbReference type="STRING" id="482461.SAMN05216244_3881"/>
<reference evidence="12" key="1">
    <citation type="submission" date="2016-10" db="EMBL/GenBank/DDBJ databases">
        <authorList>
            <person name="Varghese N."/>
            <person name="Submissions S."/>
        </authorList>
    </citation>
    <scope>NUCLEOTIDE SEQUENCE [LARGE SCALE GENOMIC DNA]</scope>
    <source>
        <strain evidence="12">CGMCC 1.6199</strain>
    </source>
</reference>
<dbReference type="PANTHER" id="PTHR38042:SF1">
    <property type="entry name" value="UROPORPHYRINOGEN-III SYNTHASE, CHLOROPLASTIC"/>
    <property type="match status" value="1"/>
</dbReference>
<dbReference type="GO" id="GO:0004852">
    <property type="term" value="F:uroporphyrinogen-III synthase activity"/>
    <property type="evidence" value="ECO:0007669"/>
    <property type="project" value="UniProtKB-UniRule"/>
</dbReference>
<dbReference type="OrthoDB" id="9815856at2"/>
<evidence type="ECO:0000256" key="3">
    <source>
        <dbReference type="ARBA" id="ARBA00013109"/>
    </source>
</evidence>
<dbReference type="EMBL" id="FNHF01000007">
    <property type="protein sequence ID" value="SDM97788.1"/>
    <property type="molecule type" value="Genomic_DNA"/>
</dbReference>
<comment type="similarity">
    <text evidence="2 9">Belongs to the uroporphyrinogen-III synthase family.</text>
</comment>
<protein>
    <recommendedName>
        <fullName evidence="7 9">Uroporphyrinogen-III synthase</fullName>
        <ecNumber evidence="3 9">4.2.1.75</ecNumber>
    </recommendedName>
</protein>
<evidence type="ECO:0000256" key="4">
    <source>
        <dbReference type="ARBA" id="ARBA00023239"/>
    </source>
</evidence>
<evidence type="ECO:0000256" key="1">
    <source>
        <dbReference type="ARBA" id="ARBA00004772"/>
    </source>
</evidence>
<evidence type="ECO:0000313" key="12">
    <source>
        <dbReference type="Proteomes" id="UP000182347"/>
    </source>
</evidence>
<accession>A0A1G9XM03</accession>
<proteinExistence type="inferred from homology"/>
<name>A0A1G9XM03_9BACI</name>
<feature type="domain" description="Tetrapyrrole biosynthesis uroporphyrinogen III synthase" evidence="10">
    <location>
        <begin position="21"/>
        <end position="252"/>
    </location>
</feature>
<keyword evidence="4 9" id="KW-0456">Lyase</keyword>
<dbReference type="InterPro" id="IPR039793">
    <property type="entry name" value="UROS/Hem4"/>
</dbReference>